<evidence type="ECO:0000256" key="2">
    <source>
        <dbReference type="SAM" id="MobiDB-lite"/>
    </source>
</evidence>
<feature type="transmembrane region" description="Helical" evidence="3">
    <location>
        <begin position="33"/>
        <end position="52"/>
    </location>
</feature>
<feature type="signal peptide" evidence="4">
    <location>
        <begin position="1"/>
        <end position="26"/>
    </location>
</feature>
<feature type="transmembrane region" description="Helical" evidence="3">
    <location>
        <begin position="150"/>
        <end position="174"/>
    </location>
</feature>
<feature type="transmembrane region" description="Helical" evidence="3">
    <location>
        <begin position="116"/>
        <end position="138"/>
    </location>
</feature>
<reference evidence="5 6" key="1">
    <citation type="submission" date="2024-08" db="EMBL/GenBank/DDBJ databases">
        <authorList>
            <person name="Lu H."/>
        </authorList>
    </citation>
    <scope>NUCLEOTIDE SEQUENCE [LARGE SCALE GENOMIC DNA]</scope>
    <source>
        <strain evidence="5 6">BYS78W</strain>
    </source>
</reference>
<keyword evidence="3" id="KW-0472">Membrane</keyword>
<evidence type="ECO:0000256" key="4">
    <source>
        <dbReference type="SAM" id="SignalP"/>
    </source>
</evidence>
<keyword evidence="6" id="KW-1185">Reference proteome</keyword>
<feature type="transmembrane region" description="Helical" evidence="3">
    <location>
        <begin position="90"/>
        <end position="110"/>
    </location>
</feature>
<evidence type="ECO:0000256" key="1">
    <source>
        <dbReference type="SAM" id="Coils"/>
    </source>
</evidence>
<protein>
    <recommendedName>
        <fullName evidence="7">DUF802 domain-containing protein</fullName>
    </recommendedName>
</protein>
<comment type="caution">
    <text evidence="5">The sequence shown here is derived from an EMBL/GenBank/DDBJ whole genome shotgun (WGS) entry which is preliminary data.</text>
</comment>
<keyword evidence="3" id="KW-0812">Transmembrane</keyword>
<organism evidence="5 6">
    <name type="scientific">Pelomonas candidula</name>
    <dbReference type="NCBI Taxonomy" id="3299025"/>
    <lineage>
        <taxon>Bacteria</taxon>
        <taxon>Pseudomonadati</taxon>
        <taxon>Pseudomonadota</taxon>
        <taxon>Betaproteobacteria</taxon>
        <taxon>Burkholderiales</taxon>
        <taxon>Sphaerotilaceae</taxon>
        <taxon>Roseateles</taxon>
    </lineage>
</organism>
<evidence type="ECO:0000256" key="3">
    <source>
        <dbReference type="SAM" id="Phobius"/>
    </source>
</evidence>
<keyword evidence="4" id="KW-0732">Signal</keyword>
<dbReference type="EMBL" id="JBIGIC010000003">
    <property type="protein sequence ID" value="MFG6486567.1"/>
    <property type="molecule type" value="Genomic_DNA"/>
</dbReference>
<feature type="coiled-coil region" evidence="1">
    <location>
        <begin position="825"/>
        <end position="852"/>
    </location>
</feature>
<keyword evidence="3" id="KW-1133">Transmembrane helix</keyword>
<keyword evidence="1" id="KW-0175">Coiled coil</keyword>
<dbReference type="RefSeq" id="WP_394407758.1">
    <property type="nucleotide sequence ID" value="NZ_JBIGIC010000003.1"/>
</dbReference>
<sequence>MNRFLNALYPLALAAGLAGIAGAALAAARHHPVALVMTLLIAAFFVVGVWELTAFRRASRELEAALESDNFVAQLPATLRAAVQQRLDGLRVALPGLGLAPALAGLLVLLGMLGTFIGLVITLGSTASALGASADLAALRTALGAPVQGLGLAFSASVAGVTGSAMLGLMVALARRERVAVVALLDTALLGKLRPLTAAHRRELEQQAADAAAAEAAKHNQLELVAQLQQFAQQMADQLAAQNAKFHGETSKSYEKLAASVDTTLRTSLAESARLAGAAIQPAAEAAMAGIAREAAALHERVGTQVAEQLGALGRRFEAGAAQIAQQADAAAHAQREGLAEQRAAALKLLADTGALTQQAVDRLGARWAAEAQALLAAVTDAAARQQATQAEADTARAATLQAQVDALAEQRHAAGQALADAAERFAAQTQGLVDRLADAQARQQAAQAELDAQRRDEARAEADALAQQRAANEQLLNAQREAAQQLLADSGARAQQALAELTTGFAAQTKDLLDRIADTQTRHAAMQAELDAEARAQARAEVEALSAQRDANEQLLAAQREAAQQLLAASGQRAQDALTELTAGFAAQTQGAIAALAEAHTQLQSAHAHNDAERLAAWRAELQSAGAAQLAQQQALADALLQHTRELVAQNEAQAKTTLTEAGELLKAAGEAPRAAVEVVAALREQLAQSQAQDRAALAERAQLMQTVSTLLASLQQAAGEQRAALDRLLGGAGSQVDALLGGAATQVSALLDGTAAHVSTLAANAASQVEALVGSSATQLEVLGQRFTEQAGATGRVLADAATTIAASAAEMGSLGEGFGAAVEQFQGANAQLVQHLAALEERLSAAMNRSDEQLGYYVAQAREVIDLCLGSQKQVLDALQNTAATNG</sequence>
<feature type="region of interest" description="Disordered" evidence="2">
    <location>
        <begin position="448"/>
        <end position="467"/>
    </location>
</feature>
<evidence type="ECO:0000313" key="6">
    <source>
        <dbReference type="Proteomes" id="UP001606134"/>
    </source>
</evidence>
<accession>A0ABW7H9R9</accession>
<evidence type="ECO:0000313" key="5">
    <source>
        <dbReference type="EMBL" id="MFG6486567.1"/>
    </source>
</evidence>
<name>A0ABW7H9R9_9BURK</name>
<feature type="chain" id="PRO_5047228111" description="DUF802 domain-containing protein" evidence="4">
    <location>
        <begin position="27"/>
        <end position="890"/>
    </location>
</feature>
<feature type="compositionally biased region" description="Basic and acidic residues" evidence="2">
    <location>
        <begin position="452"/>
        <end position="463"/>
    </location>
</feature>
<evidence type="ECO:0008006" key="7">
    <source>
        <dbReference type="Google" id="ProtNLM"/>
    </source>
</evidence>
<gene>
    <name evidence="5" type="ORF">ACG04R_07800</name>
</gene>
<proteinExistence type="predicted"/>
<dbReference type="Proteomes" id="UP001606134">
    <property type="component" value="Unassembled WGS sequence"/>
</dbReference>